<feature type="transmembrane region" description="Helical" evidence="6">
    <location>
        <begin position="194"/>
        <end position="215"/>
    </location>
</feature>
<dbReference type="GO" id="GO:0016020">
    <property type="term" value="C:membrane"/>
    <property type="evidence" value="ECO:0007669"/>
    <property type="project" value="UniProtKB-SubCell"/>
</dbReference>
<dbReference type="Pfam" id="PF03151">
    <property type="entry name" value="TPT"/>
    <property type="match status" value="1"/>
</dbReference>
<dbReference type="EMBL" id="JALJOR010000013">
    <property type="protein sequence ID" value="KAK9807025.1"/>
    <property type="molecule type" value="Genomic_DNA"/>
</dbReference>
<evidence type="ECO:0000256" key="2">
    <source>
        <dbReference type="ARBA" id="ARBA00022692"/>
    </source>
</evidence>
<evidence type="ECO:0000259" key="7">
    <source>
        <dbReference type="Pfam" id="PF03151"/>
    </source>
</evidence>
<feature type="transmembrane region" description="Helical" evidence="6">
    <location>
        <begin position="227"/>
        <end position="249"/>
    </location>
</feature>
<evidence type="ECO:0000313" key="9">
    <source>
        <dbReference type="Proteomes" id="UP001489004"/>
    </source>
</evidence>
<evidence type="ECO:0000256" key="1">
    <source>
        <dbReference type="ARBA" id="ARBA00004141"/>
    </source>
</evidence>
<keyword evidence="3 6" id="KW-1133">Transmembrane helix</keyword>
<feature type="transmembrane region" description="Helical" evidence="6">
    <location>
        <begin position="82"/>
        <end position="99"/>
    </location>
</feature>
<comment type="subcellular location">
    <subcellularLocation>
        <location evidence="1">Membrane</location>
        <topology evidence="1">Multi-pass membrane protein</topology>
    </subcellularLocation>
</comment>
<feature type="domain" description="Sugar phosphate transporter" evidence="7">
    <location>
        <begin position="11"/>
        <end position="274"/>
    </location>
</feature>
<evidence type="ECO:0000256" key="5">
    <source>
        <dbReference type="SAM" id="MobiDB-lite"/>
    </source>
</evidence>
<keyword evidence="9" id="KW-1185">Reference proteome</keyword>
<feature type="transmembrane region" description="Helical" evidence="6">
    <location>
        <begin position="255"/>
        <end position="273"/>
    </location>
</feature>
<feature type="transmembrane region" description="Helical" evidence="6">
    <location>
        <begin position="161"/>
        <end position="182"/>
    </location>
</feature>
<dbReference type="Proteomes" id="UP001489004">
    <property type="component" value="Unassembled WGS sequence"/>
</dbReference>
<keyword evidence="4 6" id="KW-0472">Membrane</keyword>
<dbReference type="PANTHER" id="PTHR11132">
    <property type="entry name" value="SOLUTE CARRIER FAMILY 35"/>
    <property type="match status" value="1"/>
</dbReference>
<reference evidence="8 9" key="1">
    <citation type="journal article" date="2024" name="Nat. Commun.">
        <title>Phylogenomics reveals the evolutionary origins of lichenization in chlorophyte algae.</title>
        <authorList>
            <person name="Puginier C."/>
            <person name="Libourel C."/>
            <person name="Otte J."/>
            <person name="Skaloud P."/>
            <person name="Haon M."/>
            <person name="Grisel S."/>
            <person name="Petersen M."/>
            <person name="Berrin J.G."/>
            <person name="Delaux P.M."/>
            <person name="Dal Grande F."/>
            <person name="Keller J."/>
        </authorList>
    </citation>
    <scope>NUCLEOTIDE SEQUENCE [LARGE SCALE GENOMIC DNA]</scope>
    <source>
        <strain evidence="8 9">SAG 2043</strain>
    </source>
</reference>
<feature type="transmembrane region" description="Helical" evidence="6">
    <location>
        <begin position="129"/>
        <end position="149"/>
    </location>
</feature>
<feature type="transmembrane region" description="Helical" evidence="6">
    <location>
        <begin position="106"/>
        <end position="123"/>
    </location>
</feature>
<name>A0AAW1PB39_9CHLO</name>
<comment type="caution">
    <text evidence="8">The sequence shown here is derived from an EMBL/GenBank/DDBJ whole genome shotgun (WGS) entry which is preliminary data.</text>
</comment>
<protein>
    <recommendedName>
        <fullName evidence="7">Sugar phosphate transporter domain-containing protein</fullName>
    </recommendedName>
</protein>
<dbReference type="SUPFAM" id="SSF103481">
    <property type="entry name" value="Multidrug resistance efflux transporter EmrE"/>
    <property type="match status" value="1"/>
</dbReference>
<accession>A0AAW1PB39</accession>
<feature type="transmembrane region" description="Helical" evidence="6">
    <location>
        <begin position="53"/>
        <end position="70"/>
    </location>
</feature>
<evidence type="ECO:0000256" key="6">
    <source>
        <dbReference type="SAM" id="Phobius"/>
    </source>
</evidence>
<evidence type="ECO:0000313" key="8">
    <source>
        <dbReference type="EMBL" id="KAK9807025.1"/>
    </source>
</evidence>
<evidence type="ECO:0000256" key="3">
    <source>
        <dbReference type="ARBA" id="ARBA00022989"/>
    </source>
</evidence>
<dbReference type="InterPro" id="IPR037185">
    <property type="entry name" value="EmrE-like"/>
</dbReference>
<gene>
    <name evidence="8" type="ORF">WJX72_010960</name>
</gene>
<dbReference type="AlphaFoldDB" id="A0AAW1PB39"/>
<evidence type="ECO:0000256" key="4">
    <source>
        <dbReference type="ARBA" id="ARBA00023136"/>
    </source>
</evidence>
<feature type="transmembrane region" description="Helical" evidence="6">
    <location>
        <begin position="6"/>
        <end position="32"/>
    </location>
</feature>
<sequence>MNRWALGIYGFAFPVLLTMTHMGFSFCVLLPLMLTHPSFKTQHRTTLKRQWKGLLCIGAFMAMNIGLNNLSLVEISLSLNQVIRASLPVVTAAAAVLVERKVPTRGELLALLLLTCGVVVAIFEGQASGNGFGIALCVAGTLCSAGMMTTASKILSEKLDVLLLTFYTAPVSCCVLMPFFYSRELDRFRVYAHLNGPAAAAIVVCGSGVALAYNVVHNILLQRTSAVTVTVLGEVKIVGLLALSTLLLPGESSQFTLKMSLGCICAIAGFCLYSNIKLIAARKSAAETAAKQAWSAQDRESLLSADQVANPPMSPAPPSLSRTLNKISSRPNASSVQSPRTGASSPRKTHHVRDASISIRSHPGSFDDASAIS</sequence>
<feature type="region of interest" description="Disordered" evidence="5">
    <location>
        <begin position="307"/>
        <end position="373"/>
    </location>
</feature>
<feature type="compositionally biased region" description="Polar residues" evidence="5">
    <location>
        <begin position="320"/>
        <end position="346"/>
    </location>
</feature>
<keyword evidence="2 6" id="KW-0812">Transmembrane</keyword>
<organism evidence="8 9">
    <name type="scientific">[Myrmecia] bisecta</name>
    <dbReference type="NCBI Taxonomy" id="41462"/>
    <lineage>
        <taxon>Eukaryota</taxon>
        <taxon>Viridiplantae</taxon>
        <taxon>Chlorophyta</taxon>
        <taxon>core chlorophytes</taxon>
        <taxon>Trebouxiophyceae</taxon>
        <taxon>Trebouxiales</taxon>
        <taxon>Trebouxiaceae</taxon>
        <taxon>Myrmecia</taxon>
    </lineage>
</organism>
<proteinExistence type="predicted"/>
<dbReference type="InterPro" id="IPR050186">
    <property type="entry name" value="TPT_transporter"/>
</dbReference>
<dbReference type="InterPro" id="IPR004853">
    <property type="entry name" value="Sugar_P_trans_dom"/>
</dbReference>